<dbReference type="PANTHER" id="PTHR33169:SF27">
    <property type="entry name" value="TRANSCRIPTIONAL REGULATOR PADR FAMILY PROTEIN"/>
    <property type="match status" value="1"/>
</dbReference>
<proteinExistence type="predicted"/>
<sequence>MILMAKRKISNTLALAVLGLLQEQPMHPYEMASTLRERHKDSSFKVNSGSLYDTVEALVRHGWIEPVETAREGRRPERTVYAPTELGQREFVRWIDELLRTPVAEYPKFMAAVSYLGALGPDGAAEALTERAGHLERRIEETNTVLADTVGSGQVPRLFMIEVECALHAWEAELAWTRRTIAEIRDGSLFWPEVERTEQGWTWSAPTDRKGTTR</sequence>
<protein>
    <submittedName>
        <fullName evidence="2">PadR family transcriptional regulator</fullName>
    </submittedName>
</protein>
<evidence type="ECO:0000313" key="3">
    <source>
        <dbReference type="Proteomes" id="UP001500212"/>
    </source>
</evidence>
<dbReference type="PANTHER" id="PTHR33169">
    <property type="entry name" value="PADR-FAMILY TRANSCRIPTIONAL REGULATOR"/>
    <property type="match status" value="1"/>
</dbReference>
<name>A0ABP8TVE9_9ACTN</name>
<feature type="domain" description="Transcription regulator PadR N-terminal" evidence="1">
    <location>
        <begin position="17"/>
        <end position="91"/>
    </location>
</feature>
<dbReference type="Pfam" id="PF03551">
    <property type="entry name" value="PadR"/>
    <property type="match status" value="1"/>
</dbReference>
<evidence type="ECO:0000259" key="1">
    <source>
        <dbReference type="Pfam" id="PF03551"/>
    </source>
</evidence>
<dbReference type="EMBL" id="BAABHJ010000027">
    <property type="protein sequence ID" value="GAA4614856.1"/>
    <property type="molecule type" value="Genomic_DNA"/>
</dbReference>
<gene>
    <name evidence="2" type="ORF">GCM10023195_65100</name>
</gene>
<dbReference type="InterPro" id="IPR052509">
    <property type="entry name" value="Metal_resp_DNA-bind_regulator"/>
</dbReference>
<reference evidence="3" key="1">
    <citation type="journal article" date="2019" name="Int. J. Syst. Evol. Microbiol.">
        <title>The Global Catalogue of Microorganisms (GCM) 10K type strain sequencing project: providing services to taxonomists for standard genome sequencing and annotation.</title>
        <authorList>
            <consortium name="The Broad Institute Genomics Platform"/>
            <consortium name="The Broad Institute Genome Sequencing Center for Infectious Disease"/>
            <person name="Wu L."/>
            <person name="Ma J."/>
        </authorList>
    </citation>
    <scope>NUCLEOTIDE SEQUENCE [LARGE SCALE GENOMIC DNA]</scope>
    <source>
        <strain evidence="3">JCM 17938</strain>
    </source>
</reference>
<dbReference type="SUPFAM" id="SSF46785">
    <property type="entry name" value="Winged helix' DNA-binding domain"/>
    <property type="match status" value="1"/>
</dbReference>
<organism evidence="2 3">
    <name type="scientific">Actinoallomurus liliacearum</name>
    <dbReference type="NCBI Taxonomy" id="1080073"/>
    <lineage>
        <taxon>Bacteria</taxon>
        <taxon>Bacillati</taxon>
        <taxon>Actinomycetota</taxon>
        <taxon>Actinomycetes</taxon>
        <taxon>Streptosporangiales</taxon>
        <taxon>Thermomonosporaceae</taxon>
        <taxon>Actinoallomurus</taxon>
    </lineage>
</organism>
<evidence type="ECO:0000313" key="2">
    <source>
        <dbReference type="EMBL" id="GAA4614856.1"/>
    </source>
</evidence>
<dbReference type="Gene3D" id="1.10.10.10">
    <property type="entry name" value="Winged helix-like DNA-binding domain superfamily/Winged helix DNA-binding domain"/>
    <property type="match status" value="1"/>
</dbReference>
<accession>A0ABP8TVE9</accession>
<comment type="caution">
    <text evidence="2">The sequence shown here is derived from an EMBL/GenBank/DDBJ whole genome shotgun (WGS) entry which is preliminary data.</text>
</comment>
<keyword evidence="3" id="KW-1185">Reference proteome</keyword>
<dbReference type="InterPro" id="IPR005149">
    <property type="entry name" value="Tscrpt_reg_PadR_N"/>
</dbReference>
<dbReference type="InterPro" id="IPR036388">
    <property type="entry name" value="WH-like_DNA-bd_sf"/>
</dbReference>
<dbReference type="InterPro" id="IPR036390">
    <property type="entry name" value="WH_DNA-bd_sf"/>
</dbReference>
<dbReference type="Proteomes" id="UP001500212">
    <property type="component" value="Unassembled WGS sequence"/>
</dbReference>